<feature type="transmembrane region" description="Helical" evidence="6">
    <location>
        <begin position="20"/>
        <end position="41"/>
    </location>
</feature>
<sequence>MTDQLGAPRAKAHRAQRLEYKVFFVLIFMITLPFTLLGWALSPVLGGRAPVQGPVARALEEAGAITPMIFLA</sequence>
<organism evidence="7 8">
    <name type="scientific">Phaeovulum vinaykumarii</name>
    <dbReference type="NCBI Taxonomy" id="407234"/>
    <lineage>
        <taxon>Bacteria</taxon>
        <taxon>Pseudomonadati</taxon>
        <taxon>Pseudomonadota</taxon>
        <taxon>Alphaproteobacteria</taxon>
        <taxon>Rhodobacterales</taxon>
        <taxon>Paracoccaceae</taxon>
        <taxon>Phaeovulum</taxon>
    </lineage>
</organism>
<comment type="function">
    <text evidence="1">Required for bacteriochlorophyll biosynthesis. Directly involved in the assembly of both the B875 and B800-850 pigment-protein complexes.</text>
</comment>
<keyword evidence="5" id="KW-0077">Bacteriochlorophyll biosynthesis</keyword>
<keyword evidence="8" id="KW-1185">Reference proteome</keyword>
<keyword evidence="6" id="KW-1133">Transmembrane helix</keyword>
<dbReference type="Proteomes" id="UP000186098">
    <property type="component" value="Unassembled WGS sequence"/>
</dbReference>
<dbReference type="Pfam" id="PF05398">
    <property type="entry name" value="PufQ"/>
    <property type="match status" value="1"/>
</dbReference>
<evidence type="ECO:0000313" key="8">
    <source>
        <dbReference type="Proteomes" id="UP000186098"/>
    </source>
</evidence>
<evidence type="ECO:0000256" key="3">
    <source>
        <dbReference type="ARBA" id="ARBA00022531"/>
    </source>
</evidence>
<evidence type="ECO:0000256" key="6">
    <source>
        <dbReference type="SAM" id="Phobius"/>
    </source>
</evidence>
<evidence type="ECO:0000256" key="4">
    <source>
        <dbReference type="ARBA" id="ARBA00023171"/>
    </source>
</evidence>
<dbReference type="InterPro" id="IPR008800">
    <property type="entry name" value="PufQ_cyt-su"/>
</dbReference>
<dbReference type="EMBL" id="FTOM01000001">
    <property type="protein sequence ID" value="SIS55953.1"/>
    <property type="molecule type" value="Genomic_DNA"/>
</dbReference>
<keyword evidence="3" id="KW-0602">Photosynthesis</keyword>
<dbReference type="GO" id="GO:0030494">
    <property type="term" value="P:bacteriochlorophyll biosynthetic process"/>
    <property type="evidence" value="ECO:0007669"/>
    <property type="project" value="UniProtKB-KW"/>
</dbReference>
<keyword evidence="4" id="KW-0149">Chlorophyll biosynthesis</keyword>
<proteinExistence type="inferred from homology"/>
<evidence type="ECO:0000313" key="7">
    <source>
        <dbReference type="EMBL" id="SIS55953.1"/>
    </source>
</evidence>
<comment type="similarity">
    <text evidence="2">Belongs to the PufQ family.</text>
</comment>
<dbReference type="RefSeq" id="WP_076363369.1">
    <property type="nucleotide sequence ID" value="NZ_FTOM01000001.1"/>
</dbReference>
<accession>A0A1N7K2X9</accession>
<evidence type="ECO:0000256" key="5">
    <source>
        <dbReference type="ARBA" id="ARBA00023181"/>
    </source>
</evidence>
<dbReference type="AlphaFoldDB" id="A0A1N7K2X9"/>
<name>A0A1N7K2X9_9RHOB</name>
<keyword evidence="6" id="KW-0812">Transmembrane</keyword>
<evidence type="ECO:0000256" key="1">
    <source>
        <dbReference type="ARBA" id="ARBA00003128"/>
    </source>
</evidence>
<protein>
    <submittedName>
        <fullName evidence="7">PufQ cytochrome subunit</fullName>
    </submittedName>
</protein>
<evidence type="ECO:0000256" key="2">
    <source>
        <dbReference type="ARBA" id="ARBA00009920"/>
    </source>
</evidence>
<keyword evidence="6" id="KW-0472">Membrane</keyword>
<gene>
    <name evidence="7" type="ORF">SAMN05421795_101570</name>
</gene>
<dbReference type="STRING" id="407234.SAMN05421795_101570"/>
<reference evidence="8" key="1">
    <citation type="submission" date="2017-01" db="EMBL/GenBank/DDBJ databases">
        <authorList>
            <person name="Varghese N."/>
            <person name="Submissions S."/>
        </authorList>
    </citation>
    <scope>NUCLEOTIDE SEQUENCE [LARGE SCALE GENOMIC DNA]</scope>
    <source>
        <strain evidence="8">DSM 18714</strain>
    </source>
</reference>
<dbReference type="GO" id="GO:0015979">
    <property type="term" value="P:photosynthesis"/>
    <property type="evidence" value="ECO:0007669"/>
    <property type="project" value="UniProtKB-KW"/>
</dbReference>